<reference evidence="2 3" key="1">
    <citation type="journal article" date="2019" name="Sci. Data">
        <title>Hybrid genome assembly and annotation of Danionella translucida.</title>
        <authorList>
            <person name="Kadobianskyi M."/>
            <person name="Schulze L."/>
            <person name="Schuelke M."/>
            <person name="Judkewitz B."/>
        </authorList>
    </citation>
    <scope>NUCLEOTIDE SEQUENCE [LARGE SCALE GENOMIC DNA]</scope>
    <source>
        <strain evidence="2 3">Bolton</strain>
    </source>
</reference>
<proteinExistence type="predicted"/>
<accession>A0A553Q3N1</accession>
<comment type="caution">
    <text evidence="2">The sequence shown here is derived from an EMBL/GenBank/DDBJ whole genome shotgun (WGS) entry which is preliminary data.</text>
</comment>
<evidence type="ECO:0000256" key="1">
    <source>
        <dbReference type="SAM" id="MobiDB-lite"/>
    </source>
</evidence>
<dbReference type="AlphaFoldDB" id="A0A553Q3N1"/>
<feature type="region of interest" description="Disordered" evidence="1">
    <location>
        <begin position="1"/>
        <end position="53"/>
    </location>
</feature>
<name>A0A553Q3N1_9TELE</name>
<dbReference type="OrthoDB" id="275000at2759"/>
<dbReference type="Proteomes" id="UP000316079">
    <property type="component" value="Unassembled WGS sequence"/>
</dbReference>
<feature type="compositionally biased region" description="Basic and acidic residues" evidence="1">
    <location>
        <begin position="1"/>
        <end position="17"/>
    </location>
</feature>
<evidence type="ECO:0000313" key="2">
    <source>
        <dbReference type="EMBL" id="TRY84541.1"/>
    </source>
</evidence>
<feature type="compositionally biased region" description="Basic and acidic residues" evidence="1">
    <location>
        <begin position="44"/>
        <end position="53"/>
    </location>
</feature>
<sequence>MFIRDRTELSKPKEHEHRKSTHVDPGLGSQPKAPRHPAVGNQQPKREPHFSES</sequence>
<dbReference type="EMBL" id="SRMA01026399">
    <property type="protein sequence ID" value="TRY84541.1"/>
    <property type="molecule type" value="Genomic_DNA"/>
</dbReference>
<organism evidence="2 3">
    <name type="scientific">Danionella cerebrum</name>
    <dbReference type="NCBI Taxonomy" id="2873325"/>
    <lineage>
        <taxon>Eukaryota</taxon>
        <taxon>Metazoa</taxon>
        <taxon>Chordata</taxon>
        <taxon>Craniata</taxon>
        <taxon>Vertebrata</taxon>
        <taxon>Euteleostomi</taxon>
        <taxon>Actinopterygii</taxon>
        <taxon>Neopterygii</taxon>
        <taxon>Teleostei</taxon>
        <taxon>Ostariophysi</taxon>
        <taxon>Cypriniformes</taxon>
        <taxon>Danionidae</taxon>
        <taxon>Danioninae</taxon>
        <taxon>Danionella</taxon>
    </lineage>
</organism>
<keyword evidence="3" id="KW-1185">Reference proteome</keyword>
<protein>
    <submittedName>
        <fullName evidence="2">Uncharacterized protein</fullName>
    </submittedName>
</protein>
<gene>
    <name evidence="2" type="ORF">DNTS_001298</name>
</gene>
<evidence type="ECO:0000313" key="3">
    <source>
        <dbReference type="Proteomes" id="UP000316079"/>
    </source>
</evidence>